<protein>
    <submittedName>
        <fullName evidence="1">Uncharacterized protein</fullName>
    </submittedName>
</protein>
<sequence>MSTTIKRHTMPPLQTPGATEFFDRHTYATITLGKITAEVLRLSYWDAERTEGVGVEYEVHINGLPETCGLAAVVAEQPDTLIDLTSVCSTAAVLLAEAQRSKG</sequence>
<reference evidence="1 2" key="1">
    <citation type="submission" date="2021-08" db="EMBL/GenBank/DDBJ databases">
        <title>Draft genome sequence of Mycolicibacterium sp. NGTWS1702 strain.</title>
        <authorList>
            <person name="Matsumoto M."/>
            <person name="Tang B.C.C."/>
            <person name="Machida Y."/>
            <person name="Matoyama H."/>
            <person name="Kishihara T."/>
            <person name="Sato S."/>
            <person name="Kondo I."/>
            <person name="Sano M."/>
            <person name="Kato G."/>
        </authorList>
    </citation>
    <scope>NUCLEOTIDE SEQUENCE [LARGE SCALE GENOMIC DNA]</scope>
    <source>
        <strain evidence="1 2">NGTWSNA01</strain>
    </source>
</reference>
<keyword evidence="2" id="KW-1185">Reference proteome</keyword>
<gene>
    <name evidence="1" type="ORF">NGTWS1702_34530</name>
</gene>
<evidence type="ECO:0000313" key="2">
    <source>
        <dbReference type="Proteomes" id="UP001060504"/>
    </source>
</evidence>
<dbReference type="Proteomes" id="UP001060504">
    <property type="component" value="Unassembled WGS sequence"/>
</dbReference>
<dbReference type="EMBL" id="BPRH01003619">
    <property type="protein sequence ID" value="GJF10045.1"/>
    <property type="molecule type" value="Genomic_DNA"/>
</dbReference>
<proteinExistence type="predicted"/>
<comment type="caution">
    <text evidence="1">The sequence shown here is derived from an EMBL/GenBank/DDBJ whole genome shotgun (WGS) entry which is preliminary data.</text>
</comment>
<name>A0ABQ4V5L0_9MYCO</name>
<accession>A0ABQ4V5L0</accession>
<organism evidence="1 2">
    <name type="scientific">Mycolicibacterium cyprinidarum</name>
    <dbReference type="NCBI Taxonomy" id="2860311"/>
    <lineage>
        <taxon>Bacteria</taxon>
        <taxon>Bacillati</taxon>
        <taxon>Actinomycetota</taxon>
        <taxon>Actinomycetes</taxon>
        <taxon>Mycobacteriales</taxon>
        <taxon>Mycobacteriaceae</taxon>
        <taxon>Mycolicibacterium</taxon>
    </lineage>
</organism>
<evidence type="ECO:0000313" key="1">
    <source>
        <dbReference type="EMBL" id="GJF10045.1"/>
    </source>
</evidence>